<proteinExistence type="inferred from homology"/>
<evidence type="ECO:0000256" key="7">
    <source>
        <dbReference type="PIRNR" id="PIRNR000194"/>
    </source>
</evidence>
<evidence type="ECO:0000313" key="10">
    <source>
        <dbReference type="Proteomes" id="UP000176877"/>
    </source>
</evidence>
<comment type="catalytic activity">
    <reaction evidence="7">
        <text>(6S)-5,6,7,8-tetrahydrofolate + NADP(+) = 7,8-dihydrofolate + NADPH + H(+)</text>
        <dbReference type="Rhea" id="RHEA:15009"/>
        <dbReference type="ChEBI" id="CHEBI:15378"/>
        <dbReference type="ChEBI" id="CHEBI:57451"/>
        <dbReference type="ChEBI" id="CHEBI:57453"/>
        <dbReference type="ChEBI" id="CHEBI:57783"/>
        <dbReference type="ChEBI" id="CHEBI:58349"/>
        <dbReference type="EC" id="1.5.1.3"/>
    </reaction>
</comment>
<dbReference type="InterPro" id="IPR012259">
    <property type="entry name" value="DHFR"/>
</dbReference>
<sequence length="159" mass="18005">MISIICIIAKNRAIGFKNKLLYDIPEDMKHFKKITSGQVVIMGERTFHSMNDRPLPNRVNIIVTLDKNFKAENCLVAYSMKESIELGKAQKGKEIFFIGGGQIYKQALPLADKLYLTVVDDEPKEADTFFPDYSEFKTVASEKKLTASGYNIAFLELTK</sequence>
<evidence type="ECO:0000259" key="8">
    <source>
        <dbReference type="PROSITE" id="PS51330"/>
    </source>
</evidence>
<dbReference type="PANTHER" id="PTHR48069">
    <property type="entry name" value="DIHYDROFOLATE REDUCTASE"/>
    <property type="match status" value="1"/>
</dbReference>
<dbReference type="PANTHER" id="PTHR48069:SF3">
    <property type="entry name" value="DIHYDROFOLATE REDUCTASE"/>
    <property type="match status" value="1"/>
</dbReference>
<gene>
    <name evidence="9" type="ORF">A3D45_02650</name>
</gene>
<dbReference type="UniPathway" id="UPA00077">
    <property type="reaction ID" value="UER00158"/>
</dbReference>
<dbReference type="InterPro" id="IPR024072">
    <property type="entry name" value="DHFR-like_dom_sf"/>
</dbReference>
<keyword evidence="5 7" id="KW-0521">NADP</keyword>
<comment type="caution">
    <text evidence="9">The sequence shown here is derived from an EMBL/GenBank/DDBJ whole genome shotgun (WGS) entry which is preliminary data.</text>
</comment>
<evidence type="ECO:0000256" key="4">
    <source>
        <dbReference type="ARBA" id="ARBA00022563"/>
    </source>
</evidence>
<dbReference type="EMBL" id="MFFT01000019">
    <property type="protein sequence ID" value="OGF23233.1"/>
    <property type="molecule type" value="Genomic_DNA"/>
</dbReference>
<feature type="domain" description="DHFR" evidence="8">
    <location>
        <begin position="1"/>
        <end position="159"/>
    </location>
</feature>
<keyword evidence="9" id="KW-0418">Kinase</keyword>
<dbReference type="InterPro" id="IPR001796">
    <property type="entry name" value="DHFR_dom"/>
</dbReference>
<dbReference type="GO" id="GO:0046452">
    <property type="term" value="P:dihydrofolate metabolic process"/>
    <property type="evidence" value="ECO:0007669"/>
    <property type="project" value="TreeGrafter"/>
</dbReference>
<dbReference type="PROSITE" id="PS51330">
    <property type="entry name" value="DHFR_2"/>
    <property type="match status" value="1"/>
</dbReference>
<dbReference type="EC" id="1.5.1.3" evidence="3 7"/>
<name>A0A1F5S9U4_9BACT</name>
<dbReference type="GO" id="GO:0004146">
    <property type="term" value="F:dihydrofolate reductase activity"/>
    <property type="evidence" value="ECO:0007669"/>
    <property type="project" value="UniProtKB-EC"/>
</dbReference>
<dbReference type="Proteomes" id="UP000176877">
    <property type="component" value="Unassembled WGS sequence"/>
</dbReference>
<dbReference type="GO" id="GO:0046655">
    <property type="term" value="P:folic acid metabolic process"/>
    <property type="evidence" value="ECO:0007669"/>
    <property type="project" value="TreeGrafter"/>
</dbReference>
<reference evidence="9 10" key="1">
    <citation type="journal article" date="2016" name="Nat. Commun.">
        <title>Thousands of microbial genomes shed light on interconnected biogeochemical processes in an aquifer system.</title>
        <authorList>
            <person name="Anantharaman K."/>
            <person name="Brown C.T."/>
            <person name="Hug L.A."/>
            <person name="Sharon I."/>
            <person name="Castelle C.J."/>
            <person name="Probst A.J."/>
            <person name="Thomas B.C."/>
            <person name="Singh A."/>
            <person name="Wilkins M.J."/>
            <person name="Karaoz U."/>
            <person name="Brodie E.L."/>
            <person name="Williams K.H."/>
            <person name="Hubbard S.S."/>
            <person name="Banfield J.F."/>
        </authorList>
    </citation>
    <scope>NUCLEOTIDE SEQUENCE [LARGE SCALE GENOMIC DNA]</scope>
</reference>
<dbReference type="PIRSF" id="PIRSF000194">
    <property type="entry name" value="DHFR"/>
    <property type="match status" value="1"/>
</dbReference>
<evidence type="ECO:0000256" key="3">
    <source>
        <dbReference type="ARBA" id="ARBA00012856"/>
    </source>
</evidence>
<organism evidence="9 10">
    <name type="scientific">Candidatus Falkowbacteria bacterium RIFCSPHIGHO2_02_FULL_42_9</name>
    <dbReference type="NCBI Taxonomy" id="1797986"/>
    <lineage>
        <taxon>Bacteria</taxon>
        <taxon>Candidatus Falkowiibacteriota</taxon>
    </lineage>
</organism>
<keyword evidence="6 7" id="KW-0560">Oxidoreductase</keyword>
<dbReference type="Pfam" id="PF00186">
    <property type="entry name" value="DHFR_1"/>
    <property type="match status" value="1"/>
</dbReference>
<keyword evidence="9" id="KW-0808">Transferase</keyword>
<evidence type="ECO:0000256" key="5">
    <source>
        <dbReference type="ARBA" id="ARBA00022857"/>
    </source>
</evidence>
<dbReference type="GO" id="GO:0046654">
    <property type="term" value="P:tetrahydrofolate biosynthetic process"/>
    <property type="evidence" value="ECO:0007669"/>
    <property type="project" value="UniProtKB-UniPathway"/>
</dbReference>
<evidence type="ECO:0000256" key="2">
    <source>
        <dbReference type="ARBA" id="ARBA00009539"/>
    </source>
</evidence>
<dbReference type="Gene3D" id="3.40.430.10">
    <property type="entry name" value="Dihydrofolate Reductase, subunit A"/>
    <property type="match status" value="1"/>
</dbReference>
<evidence type="ECO:0000256" key="1">
    <source>
        <dbReference type="ARBA" id="ARBA00004903"/>
    </source>
</evidence>
<comment type="pathway">
    <text evidence="1 7">Cofactor biosynthesis; tetrahydrofolate biosynthesis; 5,6,7,8-tetrahydrofolate from 7,8-dihydrofolate: step 1/1.</text>
</comment>
<accession>A0A1F5S9U4</accession>
<comment type="function">
    <text evidence="7">Key enzyme in folate metabolism. Catalyzes an essential reaction for de novo glycine and purine synthesis, and for DNA precursor synthesis.</text>
</comment>
<protein>
    <recommendedName>
        <fullName evidence="3 7">Dihydrofolate reductase</fullName>
        <ecNumber evidence="3 7">1.5.1.3</ecNumber>
    </recommendedName>
</protein>
<dbReference type="PRINTS" id="PR00070">
    <property type="entry name" value="DHFR"/>
</dbReference>
<dbReference type="GO" id="GO:0016301">
    <property type="term" value="F:kinase activity"/>
    <property type="evidence" value="ECO:0007669"/>
    <property type="project" value="UniProtKB-KW"/>
</dbReference>
<evidence type="ECO:0000313" key="9">
    <source>
        <dbReference type="EMBL" id="OGF23233.1"/>
    </source>
</evidence>
<dbReference type="GO" id="GO:0006730">
    <property type="term" value="P:one-carbon metabolic process"/>
    <property type="evidence" value="ECO:0007669"/>
    <property type="project" value="UniProtKB-KW"/>
</dbReference>
<dbReference type="CDD" id="cd00209">
    <property type="entry name" value="DHFR"/>
    <property type="match status" value="1"/>
</dbReference>
<comment type="similarity">
    <text evidence="2 7">Belongs to the dihydrofolate reductase family.</text>
</comment>
<evidence type="ECO:0000256" key="6">
    <source>
        <dbReference type="ARBA" id="ARBA00023002"/>
    </source>
</evidence>
<dbReference type="SUPFAM" id="SSF53597">
    <property type="entry name" value="Dihydrofolate reductase-like"/>
    <property type="match status" value="1"/>
</dbReference>
<dbReference type="GO" id="GO:0050661">
    <property type="term" value="F:NADP binding"/>
    <property type="evidence" value="ECO:0007669"/>
    <property type="project" value="InterPro"/>
</dbReference>
<dbReference type="AlphaFoldDB" id="A0A1F5S9U4"/>
<keyword evidence="4 7" id="KW-0554">One-carbon metabolism</keyword>